<evidence type="ECO:0000256" key="2">
    <source>
        <dbReference type="ARBA" id="ARBA00022741"/>
    </source>
</evidence>
<evidence type="ECO:0000256" key="1">
    <source>
        <dbReference type="ARBA" id="ARBA00022448"/>
    </source>
</evidence>
<dbReference type="PROSITE" id="PS50893">
    <property type="entry name" value="ABC_TRANSPORTER_2"/>
    <property type="match status" value="1"/>
</dbReference>
<name>A0ABP8JD62_9MICO</name>
<evidence type="ECO:0000256" key="4">
    <source>
        <dbReference type="ARBA" id="ARBA00022967"/>
    </source>
</evidence>
<dbReference type="RefSeq" id="WP_247424677.1">
    <property type="nucleotide sequence ID" value="NZ_BAABGL010000006.1"/>
</dbReference>
<keyword evidence="2" id="KW-0547">Nucleotide-binding</keyword>
<keyword evidence="7" id="KW-1185">Reference proteome</keyword>
<dbReference type="PANTHER" id="PTHR43423:SF1">
    <property type="entry name" value="ABC TRANSPORTER I FAMILY MEMBER 17"/>
    <property type="match status" value="1"/>
</dbReference>
<sequence length="212" mass="22508">MPVFELEQVRFRGVLDIPALRIETGVTAVTGPSGAGKSTLLRLLDDLREPESGTIRHRGTDIREIPAIELRRRVPMLSQSPVVVPGTVLDNLARAHRLQERPDPAPDAAAEALAALGLTQDLDADAGVLSGGERQRLALARLLLLTPDTVLLDEPTSALDEDTALRVMGTLVRLLAAGGTDIVFVTHSSALVDACAEHRVVVSGGTARQAAR</sequence>
<keyword evidence="4" id="KW-1278">Translocase</keyword>
<dbReference type="SMART" id="SM00382">
    <property type="entry name" value="AAA"/>
    <property type="match status" value="1"/>
</dbReference>
<keyword evidence="1" id="KW-0813">Transport</keyword>
<accession>A0ABP8JD62</accession>
<organism evidence="6 7">
    <name type="scientific">Brevibacterium pityocampae</name>
    <dbReference type="NCBI Taxonomy" id="506594"/>
    <lineage>
        <taxon>Bacteria</taxon>
        <taxon>Bacillati</taxon>
        <taxon>Actinomycetota</taxon>
        <taxon>Actinomycetes</taxon>
        <taxon>Micrococcales</taxon>
        <taxon>Brevibacteriaceae</taxon>
        <taxon>Brevibacterium</taxon>
    </lineage>
</organism>
<gene>
    <name evidence="6" type="ORF">GCM10023167_14310</name>
</gene>
<comment type="caution">
    <text evidence="6">The sequence shown here is derived from an EMBL/GenBank/DDBJ whole genome shotgun (WGS) entry which is preliminary data.</text>
</comment>
<evidence type="ECO:0000313" key="7">
    <source>
        <dbReference type="Proteomes" id="UP001500642"/>
    </source>
</evidence>
<dbReference type="InterPro" id="IPR003439">
    <property type="entry name" value="ABC_transporter-like_ATP-bd"/>
</dbReference>
<dbReference type="InterPro" id="IPR003593">
    <property type="entry name" value="AAA+_ATPase"/>
</dbReference>
<evidence type="ECO:0000313" key="6">
    <source>
        <dbReference type="EMBL" id="GAA4388996.1"/>
    </source>
</evidence>
<protein>
    <submittedName>
        <fullName evidence="6">ABC transporter ATP-binding protein</fullName>
    </submittedName>
</protein>
<evidence type="ECO:0000259" key="5">
    <source>
        <dbReference type="PROSITE" id="PS50893"/>
    </source>
</evidence>
<reference evidence="7" key="1">
    <citation type="journal article" date="2019" name="Int. J. Syst. Evol. Microbiol.">
        <title>The Global Catalogue of Microorganisms (GCM) 10K type strain sequencing project: providing services to taxonomists for standard genome sequencing and annotation.</title>
        <authorList>
            <consortium name="The Broad Institute Genomics Platform"/>
            <consortium name="The Broad Institute Genome Sequencing Center for Infectious Disease"/>
            <person name="Wu L."/>
            <person name="Ma J."/>
        </authorList>
    </citation>
    <scope>NUCLEOTIDE SEQUENCE [LARGE SCALE GENOMIC DNA]</scope>
    <source>
        <strain evidence="7">JCM 17808</strain>
    </source>
</reference>
<keyword evidence="3 6" id="KW-0067">ATP-binding</keyword>
<dbReference type="PANTHER" id="PTHR43423">
    <property type="entry name" value="ABC TRANSPORTER I FAMILY MEMBER 17"/>
    <property type="match status" value="1"/>
</dbReference>
<dbReference type="InterPro" id="IPR017871">
    <property type="entry name" value="ABC_transporter-like_CS"/>
</dbReference>
<dbReference type="Gene3D" id="3.40.50.300">
    <property type="entry name" value="P-loop containing nucleotide triphosphate hydrolases"/>
    <property type="match status" value="1"/>
</dbReference>
<dbReference type="EMBL" id="BAABGL010000006">
    <property type="protein sequence ID" value="GAA4388996.1"/>
    <property type="molecule type" value="Genomic_DNA"/>
</dbReference>
<dbReference type="Pfam" id="PF00005">
    <property type="entry name" value="ABC_tran"/>
    <property type="match status" value="1"/>
</dbReference>
<dbReference type="InterPro" id="IPR027417">
    <property type="entry name" value="P-loop_NTPase"/>
</dbReference>
<dbReference type="SUPFAM" id="SSF52540">
    <property type="entry name" value="P-loop containing nucleoside triphosphate hydrolases"/>
    <property type="match status" value="1"/>
</dbReference>
<dbReference type="PROSITE" id="PS00211">
    <property type="entry name" value="ABC_TRANSPORTER_1"/>
    <property type="match status" value="1"/>
</dbReference>
<evidence type="ECO:0000256" key="3">
    <source>
        <dbReference type="ARBA" id="ARBA00022840"/>
    </source>
</evidence>
<dbReference type="GO" id="GO:0005524">
    <property type="term" value="F:ATP binding"/>
    <property type="evidence" value="ECO:0007669"/>
    <property type="project" value="UniProtKB-KW"/>
</dbReference>
<feature type="domain" description="ABC transporter" evidence="5">
    <location>
        <begin position="4"/>
        <end position="212"/>
    </location>
</feature>
<dbReference type="Proteomes" id="UP001500642">
    <property type="component" value="Unassembled WGS sequence"/>
</dbReference>
<proteinExistence type="predicted"/>